<evidence type="ECO:0000313" key="9">
    <source>
        <dbReference type="EMBL" id="OWV34393.1"/>
    </source>
</evidence>
<dbReference type="SUPFAM" id="SSF53474">
    <property type="entry name" value="alpha/beta-Hydrolases"/>
    <property type="match status" value="1"/>
</dbReference>
<dbReference type="InterPro" id="IPR029058">
    <property type="entry name" value="AB_hydrolase_fold"/>
</dbReference>
<accession>A0A219B8A0</accession>
<evidence type="ECO:0000256" key="5">
    <source>
        <dbReference type="ARBA" id="ARBA00022825"/>
    </source>
</evidence>
<dbReference type="GO" id="GO:0004252">
    <property type="term" value="F:serine-type endopeptidase activity"/>
    <property type="evidence" value="ECO:0007669"/>
    <property type="project" value="TreeGrafter"/>
</dbReference>
<feature type="region of interest" description="Disordered" evidence="6">
    <location>
        <begin position="247"/>
        <end position="269"/>
    </location>
</feature>
<protein>
    <submittedName>
        <fullName evidence="9">Peptidase S9</fullName>
    </submittedName>
</protein>
<feature type="signal peptide" evidence="7">
    <location>
        <begin position="1"/>
        <end position="22"/>
    </location>
</feature>
<sequence>MKSLSLAAAALLASLSTVSADARPFTAEDLVGLNRLGDAALSPDGSLLVFSMRETDLEADRGRTDLFRLDLTAPGAAPERWHADPDADGNPVFCSCGKMVYWLSGRSGETQVWRARTDGGAPEQITEVEGGISGFHLGPDAQTIVYWKDVVPSGAETGNGTVYDQLFVRQWDMWTENGRSQLFAVPVAGGEPVALTASLSGNVPTRPFGGGGDVAISADGKTVYFVMREGGPGEAWSTDTDIYAAPLDGSAPARNLTEGRDGYDRTPAPSPDGRYLAWLAMERPQYESDQSVVMLRDLDSGETRAVSAEWDKSADSLAWAPDGGLIVGAHDGWNGRLYHMDLDGNARLIPLPDGSVSYVDADEDGLLFSRSSLTEPGDLYWFDREDIDQLTNINGEKLADVDFSDVERFSFAGANGDEVFGYTVRPADLAEGAVAPTVLWSHGGPQGQWSNGWSSRWNPMVWAGTGYALVTVDFHGSSGYSQEFTDSINRDWGGKPLEDLQKGLAYARETFDFLDDDTACAAGASYGGFMMNWIEGNWPDEFACLVNHDGVFDMRSMYYTTEELFFPEWDFGGPYYENAETYERWNPVTHVANWKTPMLVIHGLKDYRVPPGQGLGAFTALQRRGIESRLLVFPDENHWVLKPNNSLQWHSEIFRWLGEHLED</sequence>
<dbReference type="OrthoDB" id="1094230at2"/>
<dbReference type="InterPro" id="IPR001375">
    <property type="entry name" value="Peptidase_S9_cat"/>
</dbReference>
<dbReference type="PANTHER" id="PTHR42776:SF13">
    <property type="entry name" value="DIPEPTIDYL-PEPTIDASE 5"/>
    <property type="match status" value="1"/>
</dbReference>
<gene>
    <name evidence="9" type="ORF">B5C34_13610</name>
</gene>
<dbReference type="Pfam" id="PF07676">
    <property type="entry name" value="PD40"/>
    <property type="match status" value="1"/>
</dbReference>
<dbReference type="AlphaFoldDB" id="A0A219B8A0"/>
<name>A0A219B8A0_9SPHN</name>
<evidence type="ECO:0000256" key="2">
    <source>
        <dbReference type="ARBA" id="ARBA00022670"/>
    </source>
</evidence>
<evidence type="ECO:0000256" key="7">
    <source>
        <dbReference type="SAM" id="SignalP"/>
    </source>
</evidence>
<dbReference type="RefSeq" id="WP_088713093.1">
    <property type="nucleotide sequence ID" value="NZ_NFZT01000001.1"/>
</dbReference>
<feature type="chain" id="PRO_5012894557" evidence="7">
    <location>
        <begin position="23"/>
        <end position="663"/>
    </location>
</feature>
<dbReference type="Gene3D" id="2.120.10.30">
    <property type="entry name" value="TolB, C-terminal domain"/>
    <property type="match status" value="2"/>
</dbReference>
<feature type="domain" description="Peptidase S9 prolyl oligopeptidase catalytic" evidence="8">
    <location>
        <begin position="453"/>
        <end position="662"/>
    </location>
</feature>
<comment type="similarity">
    <text evidence="1">Belongs to the peptidase S9C family.</text>
</comment>
<reference evidence="10" key="1">
    <citation type="submission" date="2017-05" db="EMBL/GenBank/DDBJ databases">
        <authorList>
            <person name="Lin X."/>
        </authorList>
    </citation>
    <scope>NUCLEOTIDE SEQUENCE [LARGE SCALE GENOMIC DNA]</scope>
    <source>
        <strain evidence="10">JLT2012</strain>
    </source>
</reference>
<dbReference type="PANTHER" id="PTHR42776">
    <property type="entry name" value="SERINE PEPTIDASE S9 FAMILY MEMBER"/>
    <property type="match status" value="1"/>
</dbReference>
<dbReference type="Gene3D" id="3.40.50.1820">
    <property type="entry name" value="alpha/beta hydrolase"/>
    <property type="match status" value="1"/>
</dbReference>
<comment type="caution">
    <text evidence="9">The sequence shown here is derived from an EMBL/GenBank/DDBJ whole genome shotgun (WGS) entry which is preliminary data.</text>
</comment>
<evidence type="ECO:0000259" key="8">
    <source>
        <dbReference type="Pfam" id="PF00326"/>
    </source>
</evidence>
<dbReference type="FunFam" id="3.40.50.1820:FF:000028">
    <property type="entry name" value="S9 family peptidase"/>
    <property type="match status" value="1"/>
</dbReference>
<keyword evidence="2" id="KW-0645">Protease</keyword>
<evidence type="ECO:0000256" key="1">
    <source>
        <dbReference type="ARBA" id="ARBA00010040"/>
    </source>
</evidence>
<keyword evidence="10" id="KW-1185">Reference proteome</keyword>
<dbReference type="GO" id="GO:0006508">
    <property type="term" value="P:proteolysis"/>
    <property type="evidence" value="ECO:0007669"/>
    <property type="project" value="UniProtKB-KW"/>
</dbReference>
<proteinExistence type="inferred from homology"/>
<evidence type="ECO:0000256" key="3">
    <source>
        <dbReference type="ARBA" id="ARBA00022729"/>
    </source>
</evidence>
<keyword evidence="4" id="KW-0378">Hydrolase</keyword>
<dbReference type="SUPFAM" id="SSF82171">
    <property type="entry name" value="DPP6 N-terminal domain-like"/>
    <property type="match status" value="1"/>
</dbReference>
<dbReference type="InterPro" id="IPR011042">
    <property type="entry name" value="6-blade_b-propeller_TolB-like"/>
</dbReference>
<keyword evidence="5" id="KW-0720">Serine protease</keyword>
<organism evidence="9 10">
    <name type="scientific">Pacificimonas flava</name>
    <dbReference type="NCBI Taxonomy" id="1234595"/>
    <lineage>
        <taxon>Bacteria</taxon>
        <taxon>Pseudomonadati</taxon>
        <taxon>Pseudomonadota</taxon>
        <taxon>Alphaproteobacteria</taxon>
        <taxon>Sphingomonadales</taxon>
        <taxon>Sphingosinicellaceae</taxon>
        <taxon>Pacificimonas</taxon>
    </lineage>
</organism>
<evidence type="ECO:0000256" key="4">
    <source>
        <dbReference type="ARBA" id="ARBA00022801"/>
    </source>
</evidence>
<dbReference type="EMBL" id="NFZT01000001">
    <property type="protein sequence ID" value="OWV34393.1"/>
    <property type="molecule type" value="Genomic_DNA"/>
</dbReference>
<dbReference type="Proteomes" id="UP000198462">
    <property type="component" value="Unassembled WGS sequence"/>
</dbReference>
<evidence type="ECO:0000313" key="10">
    <source>
        <dbReference type="Proteomes" id="UP000198462"/>
    </source>
</evidence>
<evidence type="ECO:0000256" key="6">
    <source>
        <dbReference type="SAM" id="MobiDB-lite"/>
    </source>
</evidence>
<keyword evidence="3 7" id="KW-0732">Signal</keyword>
<dbReference type="Pfam" id="PF00326">
    <property type="entry name" value="Peptidase_S9"/>
    <property type="match status" value="1"/>
</dbReference>
<dbReference type="InterPro" id="IPR011659">
    <property type="entry name" value="WD40"/>
</dbReference>